<accession>A0A554WWN1</accession>
<dbReference type="Pfam" id="PF00114">
    <property type="entry name" value="Pilin"/>
    <property type="match status" value="1"/>
</dbReference>
<dbReference type="Gene3D" id="3.30.700.10">
    <property type="entry name" value="Glycoprotein, Type 4 Pilin"/>
    <property type="match status" value="1"/>
</dbReference>
<dbReference type="NCBIfam" id="TIGR02532">
    <property type="entry name" value="IV_pilin_GFxxxE"/>
    <property type="match status" value="1"/>
</dbReference>
<reference evidence="5 6" key="1">
    <citation type="submission" date="2019-07" db="EMBL/GenBank/DDBJ databases">
        <title>Tepidimonas thermarum AA-1 draft genome.</title>
        <authorList>
            <person name="Da Costa M.S."/>
            <person name="Froufe H.J.C."/>
            <person name="Egas C."/>
            <person name="Albuquerque L."/>
        </authorList>
    </citation>
    <scope>NUCLEOTIDE SEQUENCE [LARGE SCALE GENOMIC DNA]</scope>
    <source>
        <strain evidence="5 6">AA-1</strain>
    </source>
</reference>
<dbReference type="InterPro" id="IPR045584">
    <property type="entry name" value="Pilin-like"/>
</dbReference>
<evidence type="ECO:0000313" key="6">
    <source>
        <dbReference type="Proteomes" id="UP000318542"/>
    </source>
</evidence>
<keyword evidence="6" id="KW-1185">Reference proteome</keyword>
<evidence type="ECO:0000313" key="5">
    <source>
        <dbReference type="EMBL" id="TSE27980.1"/>
    </source>
</evidence>
<name>A0A554WWN1_9BURK</name>
<keyword evidence="4" id="KW-0812">Transmembrane</keyword>
<dbReference type="PANTHER" id="PTHR30093:SF34">
    <property type="entry name" value="PREPILIN PEPTIDASE-DEPENDENT PROTEIN D"/>
    <property type="match status" value="1"/>
</dbReference>
<dbReference type="RefSeq" id="WP_143904339.1">
    <property type="nucleotide sequence ID" value="NZ_VJOL01000075.1"/>
</dbReference>
<sequence>MKRIQQGFTLIELMIVLAIIGILAAVALPAYQDYTKRAHVSEGLNLAAAAKTATADFYAANGHFGASNTSLGLANASDIKGNAVKSVDASNGKITIIYNDKVTNDNKLILSAITSAGGIQWKCNATGSNVDTKYLPSSCR</sequence>
<proteinExistence type="inferred from homology"/>
<keyword evidence="2" id="KW-0488">Methylation</keyword>
<organism evidence="5 6">
    <name type="scientific">Tepidimonas thermarum</name>
    <dbReference type="NCBI Taxonomy" id="335431"/>
    <lineage>
        <taxon>Bacteria</taxon>
        <taxon>Pseudomonadati</taxon>
        <taxon>Pseudomonadota</taxon>
        <taxon>Betaproteobacteria</taxon>
        <taxon>Burkholderiales</taxon>
        <taxon>Tepidimonas</taxon>
    </lineage>
</organism>
<dbReference type="AlphaFoldDB" id="A0A554WWN1"/>
<dbReference type="SUPFAM" id="SSF54523">
    <property type="entry name" value="Pili subunits"/>
    <property type="match status" value="1"/>
</dbReference>
<comment type="caution">
    <text evidence="5">The sequence shown here is derived from an EMBL/GenBank/DDBJ whole genome shotgun (WGS) entry which is preliminary data.</text>
</comment>
<dbReference type="InterPro" id="IPR012902">
    <property type="entry name" value="N_methyl_site"/>
</dbReference>
<feature type="transmembrane region" description="Helical" evidence="4">
    <location>
        <begin position="7"/>
        <end position="31"/>
    </location>
</feature>
<evidence type="ECO:0000256" key="2">
    <source>
        <dbReference type="ARBA" id="ARBA00022481"/>
    </source>
</evidence>
<protein>
    <submittedName>
        <fullName evidence="5">Fimbrial protein</fullName>
    </submittedName>
</protein>
<evidence type="ECO:0000256" key="3">
    <source>
        <dbReference type="RuleBase" id="RU000389"/>
    </source>
</evidence>
<dbReference type="EMBL" id="VJOL01000075">
    <property type="protein sequence ID" value="TSE27980.1"/>
    <property type="molecule type" value="Genomic_DNA"/>
</dbReference>
<keyword evidence="3" id="KW-0281">Fimbrium</keyword>
<dbReference type="Pfam" id="PF07963">
    <property type="entry name" value="N_methyl"/>
    <property type="match status" value="1"/>
</dbReference>
<keyword evidence="4" id="KW-1133">Transmembrane helix</keyword>
<gene>
    <name evidence="5" type="primary">pilE</name>
    <name evidence="5" type="ORF">Tther_02467</name>
</gene>
<dbReference type="PROSITE" id="PS00409">
    <property type="entry name" value="PROKAR_NTER_METHYL"/>
    <property type="match status" value="1"/>
</dbReference>
<evidence type="ECO:0000256" key="1">
    <source>
        <dbReference type="ARBA" id="ARBA00005233"/>
    </source>
</evidence>
<comment type="similarity">
    <text evidence="1 3">Belongs to the N-Me-Phe pilin family.</text>
</comment>
<evidence type="ECO:0000256" key="4">
    <source>
        <dbReference type="SAM" id="Phobius"/>
    </source>
</evidence>
<keyword evidence="4" id="KW-0472">Membrane</keyword>
<dbReference type="OrthoDB" id="8607132at2"/>
<dbReference type="InterPro" id="IPR001082">
    <property type="entry name" value="Pilin"/>
</dbReference>
<dbReference type="Proteomes" id="UP000318542">
    <property type="component" value="Unassembled WGS sequence"/>
</dbReference>
<dbReference type="PANTHER" id="PTHR30093">
    <property type="entry name" value="GENERAL SECRETION PATHWAY PROTEIN G"/>
    <property type="match status" value="1"/>
</dbReference>
<dbReference type="GO" id="GO:0009289">
    <property type="term" value="C:pilus"/>
    <property type="evidence" value="ECO:0007669"/>
    <property type="project" value="InterPro"/>
</dbReference>
<dbReference type="GO" id="GO:0007155">
    <property type="term" value="P:cell adhesion"/>
    <property type="evidence" value="ECO:0007669"/>
    <property type="project" value="InterPro"/>
</dbReference>